<dbReference type="OrthoDB" id="3067228at2759"/>
<evidence type="ECO:0000256" key="1">
    <source>
        <dbReference type="SAM" id="MobiDB-lite"/>
    </source>
</evidence>
<feature type="compositionally biased region" description="Basic and acidic residues" evidence="1">
    <location>
        <begin position="201"/>
        <end position="210"/>
    </location>
</feature>
<protein>
    <recommendedName>
        <fullName evidence="4">CxC1-like cysteine cluster associated with KDZ transposases domain-containing protein</fullName>
    </recommendedName>
</protein>
<feature type="region of interest" description="Disordered" evidence="1">
    <location>
        <begin position="1"/>
        <end position="27"/>
    </location>
</feature>
<name>A0A5B0QPL2_PUCGR</name>
<dbReference type="AlphaFoldDB" id="A0A5B0QPL2"/>
<keyword evidence="3" id="KW-1185">Reference proteome</keyword>
<dbReference type="PANTHER" id="PTHR33096">
    <property type="entry name" value="CXC2 DOMAIN-CONTAINING PROTEIN"/>
    <property type="match status" value="1"/>
</dbReference>
<accession>A0A5B0QPL2</accession>
<dbReference type="InterPro" id="IPR040521">
    <property type="entry name" value="KDZ"/>
</dbReference>
<evidence type="ECO:0008006" key="4">
    <source>
        <dbReference type="Google" id="ProtNLM"/>
    </source>
</evidence>
<reference evidence="2 3" key="1">
    <citation type="submission" date="2019-05" db="EMBL/GenBank/DDBJ databases">
        <title>Emergence of the Ug99 lineage of the wheat stem rust pathogen through somatic hybridization.</title>
        <authorList>
            <person name="Li F."/>
            <person name="Upadhyaya N.M."/>
            <person name="Sperschneider J."/>
            <person name="Matny O."/>
            <person name="Nguyen-Phuc H."/>
            <person name="Mago R."/>
            <person name="Raley C."/>
            <person name="Miller M.E."/>
            <person name="Silverstein K.A.T."/>
            <person name="Henningsen E."/>
            <person name="Hirsch C.D."/>
            <person name="Visser B."/>
            <person name="Pretorius Z.A."/>
            <person name="Steffenson B.J."/>
            <person name="Schwessinger B."/>
            <person name="Dodds P.N."/>
            <person name="Figueroa M."/>
        </authorList>
    </citation>
    <scope>NUCLEOTIDE SEQUENCE [LARGE SCALE GENOMIC DNA]</scope>
    <source>
        <strain evidence="2">21-0</strain>
    </source>
</reference>
<dbReference type="Pfam" id="PF18758">
    <property type="entry name" value="KDZ"/>
    <property type="match status" value="1"/>
</dbReference>
<evidence type="ECO:0000313" key="2">
    <source>
        <dbReference type="EMBL" id="KAA1115110.1"/>
    </source>
</evidence>
<sequence length="288" mass="32529">MARTRTGQIQRRGPTIIRQPRSGTSNRPVDLNAAIAMALRHGLIVINPNRPLDDQPYLSPERELLDDDFHHHEPPQNDTAPLQDEFITQYAMRRDRLSAAWKSMEKAMTAAFFACQYHTKNWTTSNTYLDPLDECDCQNTRKRAVDLIHTHGLTTQDHWAAKCPACFGPEMPDEESHPGTGEAFAIIAMDGNFQHRHHKFASTDDPKEADYPPNFIPPSEINTHEAQCQSTDHQAASLRTSCSDTHKAANDVRNSVSWDKFDDTGLFGSCCRHDIPLKLNNINQTGEK</sequence>
<proteinExistence type="predicted"/>
<gene>
    <name evidence="2" type="ORF">PGT21_031646</name>
</gene>
<dbReference type="Proteomes" id="UP000324748">
    <property type="component" value="Unassembled WGS sequence"/>
</dbReference>
<dbReference type="PANTHER" id="PTHR33096:SF1">
    <property type="entry name" value="CXC1-LIKE CYSTEINE CLUSTER ASSOCIATED WITH KDZ TRANSPOSASES DOMAIN-CONTAINING PROTEIN"/>
    <property type="match status" value="1"/>
</dbReference>
<evidence type="ECO:0000313" key="3">
    <source>
        <dbReference type="Proteomes" id="UP000324748"/>
    </source>
</evidence>
<organism evidence="2 3">
    <name type="scientific">Puccinia graminis f. sp. tritici</name>
    <dbReference type="NCBI Taxonomy" id="56615"/>
    <lineage>
        <taxon>Eukaryota</taxon>
        <taxon>Fungi</taxon>
        <taxon>Dikarya</taxon>
        <taxon>Basidiomycota</taxon>
        <taxon>Pucciniomycotina</taxon>
        <taxon>Pucciniomycetes</taxon>
        <taxon>Pucciniales</taxon>
        <taxon>Pucciniaceae</taxon>
        <taxon>Puccinia</taxon>
    </lineage>
</organism>
<dbReference type="EMBL" id="VSWC01000014">
    <property type="protein sequence ID" value="KAA1115110.1"/>
    <property type="molecule type" value="Genomic_DNA"/>
</dbReference>
<feature type="region of interest" description="Disordered" evidence="1">
    <location>
        <begin position="201"/>
        <end position="221"/>
    </location>
</feature>
<comment type="caution">
    <text evidence="2">The sequence shown here is derived from an EMBL/GenBank/DDBJ whole genome shotgun (WGS) entry which is preliminary data.</text>
</comment>